<dbReference type="Pfam" id="PF08281">
    <property type="entry name" value="Sigma70_r4_2"/>
    <property type="match status" value="1"/>
</dbReference>
<feature type="domain" description="RNA polymerase sigma factor 70 region 4 type 2" evidence="6">
    <location>
        <begin position="128"/>
        <end position="179"/>
    </location>
</feature>
<dbReference type="Gene3D" id="1.10.10.10">
    <property type="entry name" value="Winged helix-like DNA-binding domain superfamily/Winged helix DNA-binding domain"/>
    <property type="match status" value="1"/>
</dbReference>
<dbReference type="NCBIfam" id="TIGR02937">
    <property type="entry name" value="sigma70-ECF"/>
    <property type="match status" value="1"/>
</dbReference>
<dbReference type="InterPro" id="IPR014284">
    <property type="entry name" value="RNA_pol_sigma-70_dom"/>
</dbReference>
<protein>
    <submittedName>
        <fullName evidence="7">Sigma-70 family RNA polymerase sigma factor</fullName>
    </submittedName>
</protein>
<dbReference type="PANTHER" id="PTHR43133">
    <property type="entry name" value="RNA POLYMERASE ECF-TYPE SIGMA FACTO"/>
    <property type="match status" value="1"/>
</dbReference>
<evidence type="ECO:0000259" key="6">
    <source>
        <dbReference type="Pfam" id="PF08281"/>
    </source>
</evidence>
<keyword evidence="4" id="KW-0804">Transcription</keyword>
<comment type="similarity">
    <text evidence="1">Belongs to the sigma-70 factor family. ECF subfamily.</text>
</comment>
<accession>A0ABT7XV02</accession>
<evidence type="ECO:0000256" key="1">
    <source>
        <dbReference type="ARBA" id="ARBA00010641"/>
    </source>
</evidence>
<dbReference type="CDD" id="cd06171">
    <property type="entry name" value="Sigma70_r4"/>
    <property type="match status" value="1"/>
</dbReference>
<comment type="caution">
    <text evidence="7">The sequence shown here is derived from an EMBL/GenBank/DDBJ whole genome shotgun (WGS) entry which is preliminary data.</text>
</comment>
<dbReference type="RefSeq" id="WP_289832004.1">
    <property type="nucleotide sequence ID" value="NZ_JAUEDK010000064.1"/>
</dbReference>
<dbReference type="PANTHER" id="PTHR43133:SF62">
    <property type="entry name" value="RNA POLYMERASE SIGMA FACTOR SIGZ"/>
    <property type="match status" value="1"/>
</dbReference>
<keyword evidence="3" id="KW-0731">Sigma factor</keyword>
<dbReference type="Proteomes" id="UP001168540">
    <property type="component" value="Unassembled WGS sequence"/>
</dbReference>
<keyword evidence="8" id="KW-1185">Reference proteome</keyword>
<gene>
    <name evidence="7" type="ORF">QU481_21280</name>
</gene>
<dbReference type="InterPro" id="IPR007627">
    <property type="entry name" value="RNA_pol_sigma70_r2"/>
</dbReference>
<sequence>MDRHHPDVNEELIDLLTHTALDERKAFARLYQLAAPQLLGILLRHVRQRALAEELLQDCFIEIWDHAPDYRPERGMPLAWMGRIARNKAIDALWQSPNEASSAPPVLFDPGAGDEPLAVLSERSETSALSDCLRHLPAAQRQSVVLAYFYGQSHREIAGILGSPSGTVKGWITRAVAHLRECVGV</sequence>
<proteinExistence type="inferred from homology"/>
<dbReference type="InterPro" id="IPR036388">
    <property type="entry name" value="WH-like_DNA-bd_sf"/>
</dbReference>
<dbReference type="SUPFAM" id="SSF88946">
    <property type="entry name" value="Sigma2 domain of RNA polymerase sigma factors"/>
    <property type="match status" value="1"/>
</dbReference>
<feature type="domain" description="RNA polymerase sigma-70 region 2" evidence="5">
    <location>
        <begin position="30"/>
        <end position="93"/>
    </location>
</feature>
<evidence type="ECO:0000256" key="2">
    <source>
        <dbReference type="ARBA" id="ARBA00023015"/>
    </source>
</evidence>
<evidence type="ECO:0000313" key="7">
    <source>
        <dbReference type="EMBL" id="MDN0077364.1"/>
    </source>
</evidence>
<dbReference type="EMBL" id="JAUEDK010000064">
    <property type="protein sequence ID" value="MDN0077364.1"/>
    <property type="molecule type" value="Genomic_DNA"/>
</dbReference>
<evidence type="ECO:0000313" key="8">
    <source>
        <dbReference type="Proteomes" id="UP001168540"/>
    </source>
</evidence>
<keyword evidence="2" id="KW-0805">Transcription regulation</keyword>
<dbReference type="Pfam" id="PF04542">
    <property type="entry name" value="Sigma70_r2"/>
    <property type="match status" value="1"/>
</dbReference>
<organism evidence="7 8">
    <name type="scientific">Crenobacter oryzisoli</name>
    <dbReference type="NCBI Taxonomy" id="3056844"/>
    <lineage>
        <taxon>Bacteria</taxon>
        <taxon>Pseudomonadati</taxon>
        <taxon>Pseudomonadota</taxon>
        <taxon>Betaproteobacteria</taxon>
        <taxon>Neisseriales</taxon>
        <taxon>Neisseriaceae</taxon>
        <taxon>Crenobacter</taxon>
    </lineage>
</organism>
<dbReference type="InterPro" id="IPR039425">
    <property type="entry name" value="RNA_pol_sigma-70-like"/>
</dbReference>
<dbReference type="InterPro" id="IPR013249">
    <property type="entry name" value="RNA_pol_sigma70_r4_t2"/>
</dbReference>
<evidence type="ECO:0000259" key="5">
    <source>
        <dbReference type="Pfam" id="PF04542"/>
    </source>
</evidence>
<evidence type="ECO:0000256" key="3">
    <source>
        <dbReference type="ARBA" id="ARBA00023082"/>
    </source>
</evidence>
<dbReference type="InterPro" id="IPR013325">
    <property type="entry name" value="RNA_pol_sigma_r2"/>
</dbReference>
<evidence type="ECO:0000256" key="4">
    <source>
        <dbReference type="ARBA" id="ARBA00023163"/>
    </source>
</evidence>
<dbReference type="SUPFAM" id="SSF88659">
    <property type="entry name" value="Sigma3 and sigma4 domains of RNA polymerase sigma factors"/>
    <property type="match status" value="1"/>
</dbReference>
<dbReference type="InterPro" id="IPR013324">
    <property type="entry name" value="RNA_pol_sigma_r3/r4-like"/>
</dbReference>
<dbReference type="Gene3D" id="1.10.1740.10">
    <property type="match status" value="1"/>
</dbReference>
<name>A0ABT7XV02_9NEIS</name>
<reference evidence="7" key="1">
    <citation type="submission" date="2023-06" db="EMBL/GenBank/DDBJ databases">
        <authorList>
            <person name="Zhang S."/>
        </authorList>
    </citation>
    <scope>NUCLEOTIDE SEQUENCE</scope>
    <source>
        <strain evidence="7">SG2303</strain>
    </source>
</reference>